<protein>
    <recommendedName>
        <fullName evidence="4">Peptidase A1 domain-containing protein</fullName>
    </recommendedName>
</protein>
<evidence type="ECO:0000256" key="1">
    <source>
        <dbReference type="SAM" id="MobiDB-lite"/>
    </source>
</evidence>
<proteinExistence type="predicted"/>
<keyword evidence="3" id="KW-1185">Reference proteome</keyword>
<evidence type="ECO:0000313" key="2">
    <source>
        <dbReference type="EMBL" id="CAE6946331.1"/>
    </source>
</evidence>
<name>A0A812H2E5_9DINO</name>
<evidence type="ECO:0000313" key="3">
    <source>
        <dbReference type="Proteomes" id="UP000604046"/>
    </source>
</evidence>
<dbReference type="AlphaFoldDB" id="A0A812H2E5"/>
<accession>A0A812H2E5</accession>
<sequence>MTPAAPVNGSVPACSPTLRQRHCERRRPLSQPSGPSGRKVISSDDSSFRWCRRAVLGFASWLALPSRASRARSRTSEVDIPLWWAAGGFCLQFSLDSGSDSGLGGKRRIKAVADTGSPFLLLAKCLRPDCRSYCAEVGCFEGQGAPSGEADSVEGYASGLVEVAWRRGGRLTFPDATEAVELPEMRFGVQGRIIGFGGTGKAVFLGLIRDHMSDVKTSFLEQTPFQIRHSWRRYFESATCHDPSATWSVPTLDAQHCSTKALSCISVS</sequence>
<comment type="caution">
    <text evidence="2">The sequence shown here is derived from an EMBL/GenBank/DDBJ whole genome shotgun (WGS) entry which is preliminary data.</text>
</comment>
<reference evidence="2" key="1">
    <citation type="submission" date="2021-02" db="EMBL/GenBank/DDBJ databases">
        <authorList>
            <person name="Dougan E. K."/>
            <person name="Rhodes N."/>
            <person name="Thang M."/>
            <person name="Chan C."/>
        </authorList>
    </citation>
    <scope>NUCLEOTIDE SEQUENCE</scope>
</reference>
<dbReference type="Proteomes" id="UP000604046">
    <property type="component" value="Unassembled WGS sequence"/>
</dbReference>
<evidence type="ECO:0008006" key="4">
    <source>
        <dbReference type="Google" id="ProtNLM"/>
    </source>
</evidence>
<organism evidence="2 3">
    <name type="scientific">Symbiodinium natans</name>
    <dbReference type="NCBI Taxonomy" id="878477"/>
    <lineage>
        <taxon>Eukaryota</taxon>
        <taxon>Sar</taxon>
        <taxon>Alveolata</taxon>
        <taxon>Dinophyceae</taxon>
        <taxon>Suessiales</taxon>
        <taxon>Symbiodiniaceae</taxon>
        <taxon>Symbiodinium</taxon>
    </lineage>
</organism>
<gene>
    <name evidence="2" type="ORF">SNAT2548_LOCUS1410</name>
</gene>
<feature type="region of interest" description="Disordered" evidence="1">
    <location>
        <begin position="21"/>
        <end position="43"/>
    </location>
</feature>
<dbReference type="EMBL" id="CAJNDS010000078">
    <property type="protein sequence ID" value="CAE6946331.1"/>
    <property type="molecule type" value="Genomic_DNA"/>
</dbReference>